<dbReference type="Proteomes" id="UP001220324">
    <property type="component" value="Unassembled WGS sequence"/>
</dbReference>
<dbReference type="EMBL" id="JAQIZZ010000006">
    <property type="protein sequence ID" value="KAJ5538460.1"/>
    <property type="molecule type" value="Genomic_DNA"/>
</dbReference>
<name>A0AAD6CTI5_9EURO</name>
<protein>
    <recommendedName>
        <fullName evidence="5">FAD/NAD(P)-binding domain-containing protein</fullName>
    </recommendedName>
</protein>
<feature type="signal peptide" evidence="4">
    <location>
        <begin position="1"/>
        <end position="21"/>
    </location>
</feature>
<organism evidence="6 7">
    <name type="scientific">Penicillium frequentans</name>
    <dbReference type="NCBI Taxonomy" id="3151616"/>
    <lineage>
        <taxon>Eukaryota</taxon>
        <taxon>Fungi</taxon>
        <taxon>Dikarya</taxon>
        <taxon>Ascomycota</taxon>
        <taxon>Pezizomycotina</taxon>
        <taxon>Eurotiomycetes</taxon>
        <taxon>Eurotiomycetidae</taxon>
        <taxon>Eurotiales</taxon>
        <taxon>Aspergillaceae</taxon>
        <taxon>Penicillium</taxon>
    </lineage>
</organism>
<accession>A0AAD6CTI5</accession>
<keyword evidence="3" id="KW-0560">Oxidoreductase</keyword>
<evidence type="ECO:0000256" key="3">
    <source>
        <dbReference type="ARBA" id="ARBA00023002"/>
    </source>
</evidence>
<comment type="caution">
    <text evidence="6">The sequence shown here is derived from an EMBL/GenBank/DDBJ whole genome shotgun (WGS) entry which is preliminary data.</text>
</comment>
<dbReference type="Pfam" id="PF07992">
    <property type="entry name" value="Pyr_redox_2"/>
    <property type="match status" value="1"/>
</dbReference>
<dbReference type="AlphaFoldDB" id="A0AAD6CTI5"/>
<sequence>MLQLRTFLCLLGLLSLRLVSALIVPQALLNEQDDLYEPNDDLSVNTTAIAAYDVSLSALDDRSCENWDPTEWDYDVAIVGGGPAGLAASMSLGRVARKSLMYDSEEYRNERTRYMHDVLGQDGQVPLKFRIAARGQIDEHYSDYSFRATRGSKVTAIQPLTKGFRIYDSKGGKILARKVILATGITDVLPNKPGFADAFGRGLFWCPWCDGFDYKGRAMVVIGTPAKFASAIGSALNLRKLTTNIIIIAGGPLSAADKAAAEERWPGWENVLKNTYKIPVHQVDVTKIERTAKGNEPGDDEYKLTLTGSPSYITTHGIMISTVTKQTSSLHNQLHLQMDGNSIKVQTNMETSVGGIYAVGDANNDGSTNAYHAMWSAKRAVVNAHVAISKEEYLEAAPAAMVATEGGDEEFYQRQIDELHWIIGNDVEELYKALGG</sequence>
<keyword evidence="4" id="KW-0732">Signal</keyword>
<dbReference type="PANTHER" id="PTHR48105">
    <property type="entry name" value="THIOREDOXIN REDUCTASE 1-RELATED-RELATED"/>
    <property type="match status" value="1"/>
</dbReference>
<proteinExistence type="inferred from homology"/>
<comment type="similarity">
    <text evidence="1">Belongs to the class-II pyridine nucleotide-disulfide oxidoreductase family.</text>
</comment>
<feature type="domain" description="FAD/NAD(P)-binding" evidence="5">
    <location>
        <begin position="74"/>
        <end position="376"/>
    </location>
</feature>
<evidence type="ECO:0000313" key="6">
    <source>
        <dbReference type="EMBL" id="KAJ5538460.1"/>
    </source>
</evidence>
<evidence type="ECO:0000256" key="4">
    <source>
        <dbReference type="SAM" id="SignalP"/>
    </source>
</evidence>
<reference evidence="6 7" key="1">
    <citation type="journal article" date="2023" name="IMA Fungus">
        <title>Comparative genomic study of the Penicillium genus elucidates a diverse pangenome and 15 lateral gene transfer events.</title>
        <authorList>
            <person name="Petersen C."/>
            <person name="Sorensen T."/>
            <person name="Nielsen M.R."/>
            <person name="Sondergaard T.E."/>
            <person name="Sorensen J.L."/>
            <person name="Fitzpatrick D.A."/>
            <person name="Frisvad J.C."/>
            <person name="Nielsen K.L."/>
        </authorList>
    </citation>
    <scope>NUCLEOTIDE SEQUENCE [LARGE SCALE GENOMIC DNA]</scope>
    <source>
        <strain evidence="6 7">IBT 35679</strain>
    </source>
</reference>
<evidence type="ECO:0000256" key="1">
    <source>
        <dbReference type="ARBA" id="ARBA00009333"/>
    </source>
</evidence>
<dbReference type="InterPro" id="IPR023753">
    <property type="entry name" value="FAD/NAD-binding_dom"/>
</dbReference>
<dbReference type="InterPro" id="IPR050097">
    <property type="entry name" value="Ferredoxin-NADP_redctase_2"/>
</dbReference>
<evidence type="ECO:0000313" key="7">
    <source>
        <dbReference type="Proteomes" id="UP001220324"/>
    </source>
</evidence>
<dbReference type="PRINTS" id="PR00368">
    <property type="entry name" value="FADPNR"/>
</dbReference>
<dbReference type="GO" id="GO:0097237">
    <property type="term" value="P:cellular response to toxic substance"/>
    <property type="evidence" value="ECO:0007669"/>
    <property type="project" value="UniProtKB-ARBA"/>
</dbReference>
<dbReference type="InterPro" id="IPR036188">
    <property type="entry name" value="FAD/NAD-bd_sf"/>
</dbReference>
<dbReference type="PRINTS" id="PR00469">
    <property type="entry name" value="PNDRDTASEII"/>
</dbReference>
<keyword evidence="2" id="KW-0285">Flavoprotein</keyword>
<evidence type="ECO:0000256" key="2">
    <source>
        <dbReference type="ARBA" id="ARBA00022630"/>
    </source>
</evidence>
<dbReference type="GO" id="GO:0016491">
    <property type="term" value="F:oxidoreductase activity"/>
    <property type="evidence" value="ECO:0007669"/>
    <property type="project" value="UniProtKB-KW"/>
</dbReference>
<gene>
    <name evidence="6" type="ORF">N7494_007939</name>
</gene>
<feature type="chain" id="PRO_5042122828" description="FAD/NAD(P)-binding domain-containing protein" evidence="4">
    <location>
        <begin position="22"/>
        <end position="436"/>
    </location>
</feature>
<keyword evidence="7" id="KW-1185">Reference proteome</keyword>
<dbReference type="SUPFAM" id="SSF51905">
    <property type="entry name" value="FAD/NAD(P)-binding domain"/>
    <property type="match status" value="1"/>
</dbReference>
<evidence type="ECO:0000259" key="5">
    <source>
        <dbReference type="Pfam" id="PF07992"/>
    </source>
</evidence>
<dbReference type="Gene3D" id="3.50.50.60">
    <property type="entry name" value="FAD/NAD(P)-binding domain"/>
    <property type="match status" value="2"/>
</dbReference>